<dbReference type="PANTHER" id="PTHR38040">
    <property type="entry name" value="UBIQUINONE BIOSYNTHESIS ACCESSORY FACTOR UBIK"/>
    <property type="match status" value="1"/>
</dbReference>
<dbReference type="InterPro" id="IPR007475">
    <property type="entry name" value="UbiK"/>
</dbReference>
<accession>A0ABQ6Y2V4</accession>
<comment type="similarity">
    <text evidence="1">Belongs to the UbiK family.</text>
</comment>
<dbReference type="RefSeq" id="WP_133489886.1">
    <property type="nucleotide sequence ID" value="NZ_AQPF01000064.1"/>
</dbReference>
<sequence length="85" mass="9792">MQSQPFIDRLMADIQRRLPGDPGRLRDDVEHSIRAVLGEALARLDLISREEFDVQQRVLERTREKLEALEKQVAALERAAQSDQP</sequence>
<evidence type="ECO:0000313" key="3">
    <source>
        <dbReference type="Proteomes" id="UP000771797"/>
    </source>
</evidence>
<reference evidence="2 3" key="1">
    <citation type="submission" date="2012-09" db="EMBL/GenBank/DDBJ databases">
        <title>Genome Sequence of alkane-degrading Bacterium Alcanivorax sp. 6-D-6.</title>
        <authorList>
            <person name="Lai Q."/>
            <person name="Shao Z."/>
        </authorList>
    </citation>
    <scope>NUCLEOTIDE SEQUENCE [LARGE SCALE GENOMIC DNA]</scope>
    <source>
        <strain evidence="2 3">6-D-6</strain>
    </source>
</reference>
<feature type="coiled-coil region" evidence="1">
    <location>
        <begin position="52"/>
        <end position="79"/>
    </location>
</feature>
<comment type="pathway">
    <text evidence="1">Cofactor biosynthesis; ubiquinone biosynthesis.</text>
</comment>
<keyword evidence="1" id="KW-0963">Cytoplasm</keyword>
<gene>
    <name evidence="1" type="primary">ubiK</name>
    <name evidence="2" type="ORF">A6D6_03969</name>
</gene>
<name>A0ABQ6Y2V4_9GAMM</name>
<keyword evidence="1" id="KW-0831">Ubiquinone biosynthesis</keyword>
<dbReference type="Pfam" id="PF04380">
    <property type="entry name" value="BMFP"/>
    <property type="match status" value="1"/>
</dbReference>
<keyword evidence="1" id="KW-0175">Coiled coil</keyword>
<evidence type="ECO:0000313" key="2">
    <source>
        <dbReference type="EMBL" id="KAF0802635.1"/>
    </source>
</evidence>
<protein>
    <recommendedName>
        <fullName evidence="1">Ubiquinone biosynthesis accessory factor UbiK</fullName>
    </recommendedName>
</protein>
<organism evidence="2 3">
    <name type="scientific">Alcanivorax xiamenensis</name>
    <dbReference type="NCBI Taxonomy" id="1177156"/>
    <lineage>
        <taxon>Bacteria</taxon>
        <taxon>Pseudomonadati</taxon>
        <taxon>Pseudomonadota</taxon>
        <taxon>Gammaproteobacteria</taxon>
        <taxon>Oceanospirillales</taxon>
        <taxon>Alcanivoracaceae</taxon>
        <taxon>Alcanivorax</taxon>
    </lineage>
</organism>
<dbReference type="PANTHER" id="PTHR38040:SF1">
    <property type="entry name" value="UBIQUINONE BIOSYNTHESIS ACCESSORY FACTOR UBIK"/>
    <property type="match status" value="1"/>
</dbReference>
<dbReference type="Proteomes" id="UP000771797">
    <property type="component" value="Unassembled WGS sequence"/>
</dbReference>
<comment type="function">
    <text evidence="1">Required for efficient ubiquinone (coenzyme Q) biosynthesis. UbiK is probably an accessory factor of Ubi enzymes and facilitates ubiquinone biosynthesis by acting as an assembly factor, a targeting factor, or both.</text>
</comment>
<proteinExistence type="inferred from homology"/>
<dbReference type="EMBL" id="AQPF01000064">
    <property type="protein sequence ID" value="KAF0802635.1"/>
    <property type="molecule type" value="Genomic_DNA"/>
</dbReference>
<comment type="caution">
    <text evidence="2">The sequence shown here is derived from an EMBL/GenBank/DDBJ whole genome shotgun (WGS) entry which is preliminary data.</text>
</comment>
<comment type="subcellular location">
    <subcellularLocation>
        <location evidence="1">Cytoplasm</location>
    </subcellularLocation>
</comment>
<dbReference type="HAMAP" id="MF_02216">
    <property type="entry name" value="UbiK"/>
    <property type="match status" value="1"/>
</dbReference>
<keyword evidence="3" id="KW-1185">Reference proteome</keyword>
<evidence type="ECO:0000256" key="1">
    <source>
        <dbReference type="HAMAP-Rule" id="MF_02216"/>
    </source>
</evidence>